<dbReference type="SUPFAM" id="SSF56672">
    <property type="entry name" value="DNA/RNA polymerases"/>
    <property type="match status" value="1"/>
</dbReference>
<dbReference type="EMBL" id="CAJNOR010009254">
    <property type="protein sequence ID" value="CAF1642700.1"/>
    <property type="molecule type" value="Genomic_DNA"/>
</dbReference>
<dbReference type="InterPro" id="IPR043502">
    <property type="entry name" value="DNA/RNA_pol_sf"/>
</dbReference>
<feature type="domain" description="Reverse transcriptase" evidence="2">
    <location>
        <begin position="1"/>
        <end position="254"/>
    </location>
</feature>
<evidence type="ECO:0000259" key="2">
    <source>
        <dbReference type="PROSITE" id="PS50878"/>
    </source>
</evidence>
<feature type="compositionally biased region" description="Polar residues" evidence="1">
    <location>
        <begin position="249"/>
        <end position="269"/>
    </location>
</feature>
<dbReference type="Pfam" id="PF00078">
    <property type="entry name" value="RVT_1"/>
    <property type="match status" value="1"/>
</dbReference>
<sequence length="303" mass="33525">MVKELEDIAPPENEGSHDILYSEVQAAISSLKRNKSPGSDGITAEMLQAGGEPLSREIHKLCNKAWHEGTIPEEWGKSILVPIPKKGDLNFQKAFDTIKHKIIWAMLRSYGVDVKMITLLQNIYEKSQSAVRIGTDYGEWFRTDVGTRQGDPLSPLLFIAYLERVMDQVRQSTCGINISGTVINNLRFADDIDLIDEDNSSLQRQVELTKTAAEQAGLILNINKTKTMVFGDRNIDNSMQVVPEQLNSPLHSSTATGAISPLSQSSTATIAPLPTPSPRTMVPEAGFREINGIPRNRPFPCRI</sequence>
<protein>
    <recommendedName>
        <fullName evidence="2">Reverse transcriptase domain-containing protein</fullName>
    </recommendedName>
</protein>
<accession>A0A816E6E3</accession>
<evidence type="ECO:0000256" key="1">
    <source>
        <dbReference type="SAM" id="MobiDB-lite"/>
    </source>
</evidence>
<feature type="non-terminal residue" evidence="3">
    <location>
        <position position="1"/>
    </location>
</feature>
<evidence type="ECO:0000313" key="3">
    <source>
        <dbReference type="EMBL" id="CAF1642700.1"/>
    </source>
</evidence>
<proteinExistence type="predicted"/>
<comment type="caution">
    <text evidence="3">The sequence shown here is derived from an EMBL/GenBank/DDBJ whole genome shotgun (WGS) entry which is preliminary data.</text>
</comment>
<gene>
    <name evidence="3" type="ORF">XAT740_LOCUS53599</name>
</gene>
<reference evidence="3" key="1">
    <citation type="submission" date="2021-02" db="EMBL/GenBank/DDBJ databases">
        <authorList>
            <person name="Nowell W R."/>
        </authorList>
    </citation>
    <scope>NUCLEOTIDE SEQUENCE</scope>
</reference>
<dbReference type="InterPro" id="IPR000477">
    <property type="entry name" value="RT_dom"/>
</dbReference>
<organism evidence="3 4">
    <name type="scientific">Adineta ricciae</name>
    <name type="common">Rotifer</name>
    <dbReference type="NCBI Taxonomy" id="249248"/>
    <lineage>
        <taxon>Eukaryota</taxon>
        <taxon>Metazoa</taxon>
        <taxon>Spiralia</taxon>
        <taxon>Gnathifera</taxon>
        <taxon>Rotifera</taxon>
        <taxon>Eurotatoria</taxon>
        <taxon>Bdelloidea</taxon>
        <taxon>Adinetida</taxon>
        <taxon>Adinetidae</taxon>
        <taxon>Adineta</taxon>
    </lineage>
</organism>
<dbReference type="PROSITE" id="PS50878">
    <property type="entry name" value="RT_POL"/>
    <property type="match status" value="1"/>
</dbReference>
<dbReference type="PANTHER" id="PTHR19446">
    <property type="entry name" value="REVERSE TRANSCRIPTASES"/>
    <property type="match status" value="1"/>
</dbReference>
<keyword evidence="4" id="KW-1185">Reference proteome</keyword>
<feature type="region of interest" description="Disordered" evidence="1">
    <location>
        <begin position="249"/>
        <end position="281"/>
    </location>
</feature>
<dbReference type="AlphaFoldDB" id="A0A816E6E3"/>
<evidence type="ECO:0000313" key="4">
    <source>
        <dbReference type="Proteomes" id="UP000663828"/>
    </source>
</evidence>
<name>A0A816E6E3_ADIRI</name>
<dbReference type="Proteomes" id="UP000663828">
    <property type="component" value="Unassembled WGS sequence"/>
</dbReference>